<dbReference type="PANTHER" id="PTHR35008:SF8">
    <property type="entry name" value="ALCOHOL DEHYDROGENASE CYTOCHROME C SUBUNIT"/>
    <property type="match status" value="1"/>
</dbReference>
<dbReference type="Gene3D" id="1.10.760.10">
    <property type="entry name" value="Cytochrome c-like domain"/>
    <property type="match status" value="2"/>
</dbReference>
<evidence type="ECO:0000256" key="8">
    <source>
        <dbReference type="ARBA" id="ARBA00023136"/>
    </source>
</evidence>
<dbReference type="PIRSF" id="PIRSF000018">
    <property type="entry name" value="Mb_ADH_cyt_c"/>
    <property type="match status" value="1"/>
</dbReference>
<protein>
    <submittedName>
        <fullName evidence="11">Cytochrome c</fullName>
    </submittedName>
</protein>
<evidence type="ECO:0000256" key="4">
    <source>
        <dbReference type="ARBA" id="ARBA00022723"/>
    </source>
</evidence>
<evidence type="ECO:0000313" key="11">
    <source>
        <dbReference type="EMBL" id="MEI7036066.1"/>
    </source>
</evidence>
<keyword evidence="5" id="KW-0732">Signal</keyword>
<keyword evidence="3 9" id="KW-0349">Heme</keyword>
<reference evidence="11 12" key="1">
    <citation type="journal article" date="2014" name="Int. J. Syst. Evol. Microbiol.">
        <title>Fulvimonas yonginensis sp. nov., isolated from greenhouse soil, and emended description of the genus Fulvimonas.</title>
        <authorList>
            <person name="Ahn J.H."/>
            <person name="Kim S.J."/>
            <person name="Weon H.Y."/>
            <person name="Hong S.B."/>
            <person name="Seok S.J."/>
            <person name="Kwon S.W."/>
        </authorList>
    </citation>
    <scope>NUCLEOTIDE SEQUENCE [LARGE SCALE GENOMIC DNA]</scope>
    <source>
        <strain evidence="11 12">KACC 16952</strain>
    </source>
</reference>
<comment type="subcellular location">
    <subcellularLocation>
        <location evidence="1">Cell membrane</location>
    </subcellularLocation>
</comment>
<dbReference type="PANTHER" id="PTHR35008">
    <property type="entry name" value="BLL4482 PROTEIN-RELATED"/>
    <property type="match status" value="1"/>
</dbReference>
<evidence type="ECO:0000313" key="12">
    <source>
        <dbReference type="Proteomes" id="UP001381174"/>
    </source>
</evidence>
<comment type="caution">
    <text evidence="11">The sequence shown here is derived from an EMBL/GenBank/DDBJ whole genome shotgun (WGS) entry which is preliminary data.</text>
</comment>
<evidence type="ECO:0000256" key="1">
    <source>
        <dbReference type="ARBA" id="ARBA00004236"/>
    </source>
</evidence>
<keyword evidence="8" id="KW-0472">Membrane</keyword>
<evidence type="ECO:0000256" key="2">
    <source>
        <dbReference type="ARBA" id="ARBA00022475"/>
    </source>
</evidence>
<evidence type="ECO:0000256" key="5">
    <source>
        <dbReference type="ARBA" id="ARBA00022729"/>
    </source>
</evidence>
<feature type="domain" description="Cytochrome c" evidence="10">
    <location>
        <begin position="46"/>
        <end position="149"/>
    </location>
</feature>
<feature type="domain" description="Cytochrome c" evidence="10">
    <location>
        <begin position="191"/>
        <end position="301"/>
    </location>
</feature>
<name>A0ABU8J927_9GAMM</name>
<dbReference type="SUPFAM" id="SSF46626">
    <property type="entry name" value="Cytochrome c"/>
    <property type="match status" value="3"/>
</dbReference>
<dbReference type="PROSITE" id="PS51007">
    <property type="entry name" value="CYTC"/>
    <property type="match status" value="3"/>
</dbReference>
<evidence type="ECO:0000256" key="6">
    <source>
        <dbReference type="ARBA" id="ARBA00022737"/>
    </source>
</evidence>
<accession>A0ABU8J927</accession>
<dbReference type="EMBL" id="JBBBNY010000002">
    <property type="protein sequence ID" value="MEI7036066.1"/>
    <property type="molecule type" value="Genomic_DNA"/>
</dbReference>
<dbReference type="RefSeq" id="WP_336806676.1">
    <property type="nucleotide sequence ID" value="NZ_JBBBNY010000002.1"/>
</dbReference>
<dbReference type="Pfam" id="PF00034">
    <property type="entry name" value="Cytochrom_C"/>
    <property type="match status" value="2"/>
</dbReference>
<evidence type="ECO:0000256" key="9">
    <source>
        <dbReference type="PROSITE-ProRule" id="PRU00433"/>
    </source>
</evidence>
<sequence length="428" mass="45906">MKGLLRAFMVLLVLAAVAVAWWLFRRPAAPLPPAAPDATARLRDPALIARGAYLATVGDCAACHTAQGGQPYAGGRSLPTPFGEVPAPNLTPDDATGLGQWSFEAFWRAMHEGIGRDGRALYPAFPYTSYTRVSQEDARALFAYLRSLPPVHNPTPPPSLRFPYDLSASLATWRALYFRPGSFTPDPKQTAEWNRGAYLVEGLGHCNECHVARDNLGGLPGKVTLTGGQIPVQNWYAPDLGTHAHGGLEGWTVDDIVALLKTGQSVRGVAFGPMADVVMQSTQHMRDDDLRAMAVYLQSLPPRPAPPVDADRLGSDALFDRGEKLYAQRCAGCHGKQGQGVPGVYPPLAGNGSVTEPSGINAIRIVLLGGFAPSTAAQPRPYSMPPFAQQLNDADVAAVVSYIRQAWSNKAAPVLDRDVAAYRHTPVE</sequence>
<keyword evidence="7 9" id="KW-0408">Iron</keyword>
<organism evidence="11 12">
    <name type="scientific">Fulvimonas yonginensis</name>
    <dbReference type="NCBI Taxonomy" id="1495200"/>
    <lineage>
        <taxon>Bacteria</taxon>
        <taxon>Pseudomonadati</taxon>
        <taxon>Pseudomonadota</taxon>
        <taxon>Gammaproteobacteria</taxon>
        <taxon>Lysobacterales</taxon>
        <taxon>Rhodanobacteraceae</taxon>
        <taxon>Fulvimonas</taxon>
    </lineage>
</organism>
<evidence type="ECO:0000256" key="3">
    <source>
        <dbReference type="ARBA" id="ARBA00022617"/>
    </source>
</evidence>
<dbReference type="InterPro" id="IPR009056">
    <property type="entry name" value="Cyt_c-like_dom"/>
</dbReference>
<dbReference type="InterPro" id="IPR036909">
    <property type="entry name" value="Cyt_c-like_dom_sf"/>
</dbReference>
<dbReference type="InterPro" id="IPR014353">
    <property type="entry name" value="Membr-bd_ADH_cyt_c"/>
</dbReference>
<keyword evidence="4 9" id="KW-0479">Metal-binding</keyword>
<evidence type="ECO:0000259" key="10">
    <source>
        <dbReference type="PROSITE" id="PS51007"/>
    </source>
</evidence>
<keyword evidence="2" id="KW-1003">Cell membrane</keyword>
<keyword evidence="12" id="KW-1185">Reference proteome</keyword>
<gene>
    <name evidence="11" type="ORF">WAT24_04765</name>
</gene>
<dbReference type="Proteomes" id="UP001381174">
    <property type="component" value="Unassembled WGS sequence"/>
</dbReference>
<proteinExistence type="predicted"/>
<keyword evidence="6" id="KW-0677">Repeat</keyword>
<feature type="domain" description="Cytochrome c" evidence="10">
    <location>
        <begin position="317"/>
        <end position="407"/>
    </location>
</feature>
<evidence type="ECO:0000256" key="7">
    <source>
        <dbReference type="ARBA" id="ARBA00023004"/>
    </source>
</evidence>
<dbReference type="InterPro" id="IPR051459">
    <property type="entry name" value="Cytochrome_c-type_DH"/>
</dbReference>